<evidence type="ECO:0000313" key="2">
    <source>
        <dbReference type="Proteomes" id="UP001630127"/>
    </source>
</evidence>
<name>A0ABD3AKK1_9GENT</name>
<evidence type="ECO:0000313" key="1">
    <source>
        <dbReference type="EMBL" id="KAL3531706.1"/>
    </source>
</evidence>
<dbReference type="AlphaFoldDB" id="A0ABD3AKK1"/>
<dbReference type="EMBL" id="JBJUIK010000003">
    <property type="protein sequence ID" value="KAL3531706.1"/>
    <property type="molecule type" value="Genomic_DNA"/>
</dbReference>
<gene>
    <name evidence="1" type="ORF">ACH5RR_005227</name>
</gene>
<comment type="caution">
    <text evidence="1">The sequence shown here is derived from an EMBL/GenBank/DDBJ whole genome shotgun (WGS) entry which is preliminary data.</text>
</comment>
<accession>A0ABD3AKK1</accession>
<organism evidence="1 2">
    <name type="scientific">Cinchona calisaya</name>
    <dbReference type="NCBI Taxonomy" id="153742"/>
    <lineage>
        <taxon>Eukaryota</taxon>
        <taxon>Viridiplantae</taxon>
        <taxon>Streptophyta</taxon>
        <taxon>Embryophyta</taxon>
        <taxon>Tracheophyta</taxon>
        <taxon>Spermatophyta</taxon>
        <taxon>Magnoliopsida</taxon>
        <taxon>eudicotyledons</taxon>
        <taxon>Gunneridae</taxon>
        <taxon>Pentapetalae</taxon>
        <taxon>asterids</taxon>
        <taxon>lamiids</taxon>
        <taxon>Gentianales</taxon>
        <taxon>Rubiaceae</taxon>
        <taxon>Cinchonoideae</taxon>
        <taxon>Cinchoneae</taxon>
        <taxon>Cinchona</taxon>
    </lineage>
</organism>
<reference evidence="1 2" key="1">
    <citation type="submission" date="2024-11" db="EMBL/GenBank/DDBJ databases">
        <title>A near-complete genome assembly of Cinchona calisaya.</title>
        <authorList>
            <person name="Lian D.C."/>
            <person name="Zhao X.W."/>
            <person name="Wei L."/>
        </authorList>
    </citation>
    <scope>NUCLEOTIDE SEQUENCE [LARGE SCALE GENOMIC DNA]</scope>
    <source>
        <tissue evidence="1">Nenye</tissue>
    </source>
</reference>
<keyword evidence="2" id="KW-1185">Reference proteome</keyword>
<proteinExistence type="predicted"/>
<dbReference type="Proteomes" id="UP001630127">
    <property type="component" value="Unassembled WGS sequence"/>
</dbReference>
<protein>
    <submittedName>
        <fullName evidence="1">Uncharacterized protein</fullName>
    </submittedName>
</protein>
<sequence length="208" mass="23551">MPLNWEHNEVVQPLLSLFDRLILVASVEFQRDGKLRLLQNSVAIWFFEDLKIEDRTFNFFNGGIRGKVLFVIKQKTYEFHCKAFWGPTPTDKIKSKEPNKVGLNVVVNAFVVKKPSTHNILGTVNFVPISSSSGQEDGDTTLPRDPLDFGFLDSRMGLDLCSLSHMMEVPWGPQRPSLIRSFLQNVVSQSMFSLKGYSVGKSTEIPMI</sequence>